<dbReference type="OrthoDB" id="5273647at2759"/>
<feature type="transmembrane region" description="Helical" evidence="7">
    <location>
        <begin position="125"/>
        <end position="146"/>
    </location>
</feature>
<feature type="non-terminal residue" evidence="9">
    <location>
        <position position="297"/>
    </location>
</feature>
<feature type="transmembrane region" description="Helical" evidence="7">
    <location>
        <begin position="166"/>
        <end position="185"/>
    </location>
</feature>
<sequence length="297" mass="33021">ANVIAKLFLAGQILWACGNSCVKTSILLLYVKLFPSKVLHILCYTTIALTWCYFISVFIESFVLCQPVQFNWDKTIPGGSCKTEEQNTAFLIAGITNLVLDVVVVFLPMPTLWALRHSTKKRIGVIGIFSLGLIVCIVTLLRVVWLQNWDLSDLTYTLKPGAIYSILEPALGVLNACLPVIAPVLKKLFRKGQPGTQVAGYSGQGSNPGGKWYGKNKSVESSKQTSDTKIFQKTQQPDVELGSLEKTKSQTVGTTTIMEWDSARTEVTPLVNDERWSQKNRIRMTTDWTVQSSSPRR</sequence>
<evidence type="ECO:0000256" key="6">
    <source>
        <dbReference type="SAM" id="MobiDB-lite"/>
    </source>
</evidence>
<feature type="region of interest" description="Disordered" evidence="6">
    <location>
        <begin position="199"/>
        <end position="232"/>
    </location>
</feature>
<feature type="transmembrane region" description="Helical" evidence="7">
    <location>
        <begin position="12"/>
        <end position="31"/>
    </location>
</feature>
<dbReference type="EMBL" id="CAJVRM010000095">
    <property type="protein sequence ID" value="CAG8974184.1"/>
    <property type="molecule type" value="Genomic_DNA"/>
</dbReference>
<feature type="compositionally biased region" description="Polar residues" evidence="6">
    <location>
        <begin position="219"/>
        <end position="232"/>
    </location>
</feature>
<evidence type="ECO:0000256" key="3">
    <source>
        <dbReference type="ARBA" id="ARBA00022989"/>
    </source>
</evidence>
<feature type="transmembrane region" description="Helical" evidence="7">
    <location>
        <begin position="38"/>
        <end position="59"/>
    </location>
</feature>
<evidence type="ECO:0000259" key="8">
    <source>
        <dbReference type="Pfam" id="PF20684"/>
    </source>
</evidence>
<reference evidence="9" key="1">
    <citation type="submission" date="2021-07" db="EMBL/GenBank/DDBJ databases">
        <authorList>
            <person name="Durling M."/>
        </authorList>
    </citation>
    <scope>NUCLEOTIDE SEQUENCE</scope>
</reference>
<dbReference type="InterPro" id="IPR049326">
    <property type="entry name" value="Rhodopsin_dom_fungi"/>
</dbReference>
<keyword evidence="3 7" id="KW-1133">Transmembrane helix</keyword>
<organism evidence="9 10">
    <name type="scientific">Hymenoscyphus albidus</name>
    <dbReference type="NCBI Taxonomy" id="595503"/>
    <lineage>
        <taxon>Eukaryota</taxon>
        <taxon>Fungi</taxon>
        <taxon>Dikarya</taxon>
        <taxon>Ascomycota</taxon>
        <taxon>Pezizomycotina</taxon>
        <taxon>Leotiomycetes</taxon>
        <taxon>Helotiales</taxon>
        <taxon>Helotiaceae</taxon>
        <taxon>Hymenoscyphus</taxon>
    </lineage>
</organism>
<dbReference type="AlphaFoldDB" id="A0A9N9LKT6"/>
<dbReference type="GO" id="GO:0016020">
    <property type="term" value="C:membrane"/>
    <property type="evidence" value="ECO:0007669"/>
    <property type="project" value="UniProtKB-SubCell"/>
</dbReference>
<feature type="non-terminal residue" evidence="9">
    <location>
        <position position="1"/>
    </location>
</feature>
<dbReference type="Proteomes" id="UP000701801">
    <property type="component" value="Unassembled WGS sequence"/>
</dbReference>
<name>A0A9N9LKT6_9HELO</name>
<dbReference type="PANTHER" id="PTHR33048">
    <property type="entry name" value="PTH11-LIKE INTEGRAL MEMBRANE PROTEIN (AFU_ORTHOLOGUE AFUA_5G11245)"/>
    <property type="match status" value="1"/>
</dbReference>
<keyword evidence="4 7" id="KW-0472">Membrane</keyword>
<accession>A0A9N9LKT6</accession>
<gene>
    <name evidence="9" type="ORF">HYALB_00007347</name>
</gene>
<evidence type="ECO:0000313" key="10">
    <source>
        <dbReference type="Proteomes" id="UP000701801"/>
    </source>
</evidence>
<comment type="similarity">
    <text evidence="5">Belongs to the SAT4 family.</text>
</comment>
<evidence type="ECO:0000256" key="5">
    <source>
        <dbReference type="ARBA" id="ARBA00038359"/>
    </source>
</evidence>
<protein>
    <recommendedName>
        <fullName evidence="8">Rhodopsin domain-containing protein</fullName>
    </recommendedName>
</protein>
<evidence type="ECO:0000256" key="7">
    <source>
        <dbReference type="SAM" id="Phobius"/>
    </source>
</evidence>
<comment type="caution">
    <text evidence="9">The sequence shown here is derived from an EMBL/GenBank/DDBJ whole genome shotgun (WGS) entry which is preliminary data.</text>
</comment>
<feature type="compositionally biased region" description="Gly residues" evidence="6">
    <location>
        <begin position="202"/>
        <end position="212"/>
    </location>
</feature>
<feature type="transmembrane region" description="Helical" evidence="7">
    <location>
        <begin position="89"/>
        <end position="113"/>
    </location>
</feature>
<dbReference type="Pfam" id="PF20684">
    <property type="entry name" value="Fung_rhodopsin"/>
    <property type="match status" value="1"/>
</dbReference>
<dbReference type="InterPro" id="IPR052337">
    <property type="entry name" value="SAT4-like"/>
</dbReference>
<keyword evidence="10" id="KW-1185">Reference proteome</keyword>
<evidence type="ECO:0000256" key="2">
    <source>
        <dbReference type="ARBA" id="ARBA00022692"/>
    </source>
</evidence>
<keyword evidence="2 7" id="KW-0812">Transmembrane</keyword>
<comment type="subcellular location">
    <subcellularLocation>
        <location evidence="1">Membrane</location>
        <topology evidence="1">Multi-pass membrane protein</topology>
    </subcellularLocation>
</comment>
<evidence type="ECO:0000256" key="1">
    <source>
        <dbReference type="ARBA" id="ARBA00004141"/>
    </source>
</evidence>
<feature type="domain" description="Rhodopsin" evidence="8">
    <location>
        <begin position="6"/>
        <end position="187"/>
    </location>
</feature>
<proteinExistence type="inferred from homology"/>
<evidence type="ECO:0000313" key="9">
    <source>
        <dbReference type="EMBL" id="CAG8974184.1"/>
    </source>
</evidence>
<dbReference type="PANTHER" id="PTHR33048:SF57">
    <property type="entry name" value="INTEGRAL MEMBRANE PROTEIN-RELATED"/>
    <property type="match status" value="1"/>
</dbReference>
<evidence type="ECO:0000256" key="4">
    <source>
        <dbReference type="ARBA" id="ARBA00023136"/>
    </source>
</evidence>